<dbReference type="AlphaFoldDB" id="A0A1G8NK09"/>
<reference evidence="1 2" key="1">
    <citation type="submission" date="2016-10" db="EMBL/GenBank/DDBJ databases">
        <authorList>
            <person name="de Groot N.N."/>
        </authorList>
    </citation>
    <scope>NUCLEOTIDE SEQUENCE [LARGE SCALE GENOMIC DNA]</scope>
    <source>
        <strain evidence="1 2">DSM 5885</strain>
    </source>
</reference>
<organism evidence="1 2">
    <name type="scientific">Propionivibrio dicarboxylicus</name>
    <dbReference type="NCBI Taxonomy" id="83767"/>
    <lineage>
        <taxon>Bacteria</taxon>
        <taxon>Pseudomonadati</taxon>
        <taxon>Pseudomonadota</taxon>
        <taxon>Betaproteobacteria</taxon>
        <taxon>Rhodocyclales</taxon>
        <taxon>Rhodocyclaceae</taxon>
        <taxon>Propionivibrio</taxon>
    </lineage>
</organism>
<accession>A0A1G8NK09</accession>
<dbReference type="InterPro" id="IPR043472">
    <property type="entry name" value="Macro_dom-like"/>
</dbReference>
<dbReference type="Proteomes" id="UP000198607">
    <property type="component" value="Unassembled WGS sequence"/>
</dbReference>
<evidence type="ECO:0000313" key="1">
    <source>
        <dbReference type="EMBL" id="SDI80564.1"/>
    </source>
</evidence>
<dbReference type="RefSeq" id="WP_143009950.1">
    <property type="nucleotide sequence ID" value="NZ_FNCY01000031.1"/>
</dbReference>
<dbReference type="STRING" id="83767.SAMN05660652_04064"/>
<dbReference type="EMBL" id="FNCY01000031">
    <property type="protein sequence ID" value="SDI80564.1"/>
    <property type="molecule type" value="Genomic_DNA"/>
</dbReference>
<evidence type="ECO:0008006" key="3">
    <source>
        <dbReference type="Google" id="ProtNLM"/>
    </source>
</evidence>
<keyword evidence="2" id="KW-1185">Reference proteome</keyword>
<gene>
    <name evidence="1" type="ORF">SAMN05660652_04064</name>
</gene>
<dbReference type="SUPFAM" id="SSF52949">
    <property type="entry name" value="Macro domain-like"/>
    <property type="match status" value="1"/>
</dbReference>
<protein>
    <recommendedName>
        <fullName evidence="3">Macro domain-containing protein</fullName>
    </recommendedName>
</protein>
<sequence>MTMRIIFGNILDAEADAILLSVDGNRRGLEGNLARQFERRFPDWGDIQRTIHSPIPLGRTVAVPWNGDCPWRVLLIASTLHHLDVLSDADKQLVVRNAFFEALVLCQRHSVATLSTTVLRGGWRLQLDQAFLAMQSVWLASGSARHGLKVNVFVQQESEMALLSALQHGA</sequence>
<proteinExistence type="predicted"/>
<name>A0A1G8NK09_9RHOO</name>
<evidence type="ECO:0000313" key="2">
    <source>
        <dbReference type="Proteomes" id="UP000198607"/>
    </source>
</evidence>